<name>A0A927FS14_9HYPH</name>
<gene>
    <name evidence="1" type="ORF">IC608_01285</name>
</gene>
<organism evidence="1 2">
    <name type="scientific">Devosia oryzisoli</name>
    <dbReference type="NCBI Taxonomy" id="2774138"/>
    <lineage>
        <taxon>Bacteria</taxon>
        <taxon>Pseudomonadati</taxon>
        <taxon>Pseudomonadota</taxon>
        <taxon>Alphaproteobacteria</taxon>
        <taxon>Hyphomicrobiales</taxon>
        <taxon>Devosiaceae</taxon>
        <taxon>Devosia</taxon>
    </lineage>
</organism>
<dbReference type="EMBL" id="JACYFU010000001">
    <property type="protein sequence ID" value="MBD8064109.1"/>
    <property type="molecule type" value="Genomic_DNA"/>
</dbReference>
<evidence type="ECO:0000313" key="2">
    <source>
        <dbReference type="Proteomes" id="UP000654108"/>
    </source>
</evidence>
<proteinExistence type="predicted"/>
<dbReference type="Proteomes" id="UP000654108">
    <property type="component" value="Unassembled WGS sequence"/>
</dbReference>
<evidence type="ECO:0000313" key="1">
    <source>
        <dbReference type="EMBL" id="MBD8064109.1"/>
    </source>
</evidence>
<accession>A0A927FS14</accession>
<dbReference type="AlphaFoldDB" id="A0A927FS14"/>
<protein>
    <submittedName>
        <fullName evidence="1">Uncharacterized protein</fullName>
    </submittedName>
</protein>
<keyword evidence="2" id="KW-1185">Reference proteome</keyword>
<dbReference type="RefSeq" id="WP_191772224.1">
    <property type="nucleotide sequence ID" value="NZ_JACYFU010000001.1"/>
</dbReference>
<comment type="caution">
    <text evidence="1">The sequence shown here is derived from an EMBL/GenBank/DDBJ whole genome shotgun (WGS) entry which is preliminary data.</text>
</comment>
<reference evidence="1" key="1">
    <citation type="submission" date="2020-09" db="EMBL/GenBank/DDBJ databases">
        <title>Genome seq and assembly of Devosia sp.</title>
        <authorList>
            <person name="Chhetri G."/>
        </authorList>
    </citation>
    <scope>NUCLEOTIDE SEQUENCE</scope>
    <source>
        <strain evidence="1">PTR5</strain>
    </source>
</reference>
<sequence length="113" mass="12308">MSRRHQAVNFLGADPLATADRLEALAADLRRLASGHAPSAAQLAEAPTLGEWGVLSRSGIALVGTVKGHPRIADHRPAITSELFAIDGDERWARTMSRYYLLEPRRTGEKQHG</sequence>
<dbReference type="Pfam" id="PF20339">
    <property type="entry name" value="DUF6634"/>
    <property type="match status" value="1"/>
</dbReference>
<dbReference type="InterPro" id="IPR046574">
    <property type="entry name" value="DUF6634"/>
</dbReference>